<name>A0ABQ9IU50_9CUCU</name>
<accession>A0ABQ9IU50</accession>
<evidence type="ECO:0000313" key="1">
    <source>
        <dbReference type="EMBL" id="KAJ8965845.1"/>
    </source>
</evidence>
<keyword evidence="2" id="KW-1185">Reference proteome</keyword>
<evidence type="ECO:0000313" key="2">
    <source>
        <dbReference type="Proteomes" id="UP001162164"/>
    </source>
</evidence>
<protein>
    <submittedName>
        <fullName evidence="1">Uncharacterized protein</fullName>
    </submittedName>
</protein>
<dbReference type="EMBL" id="JAPWTJ010002514">
    <property type="protein sequence ID" value="KAJ8965845.1"/>
    <property type="molecule type" value="Genomic_DNA"/>
</dbReference>
<dbReference type="Pfam" id="PF10245">
    <property type="entry name" value="MRP-S22"/>
    <property type="match status" value="1"/>
</dbReference>
<dbReference type="PANTHER" id="PTHR13071">
    <property type="entry name" value="MITOCHONDRIAL 28S RIBOSOMAL PROTEIN S22"/>
    <property type="match status" value="1"/>
</dbReference>
<dbReference type="Proteomes" id="UP001162164">
    <property type="component" value="Unassembled WGS sequence"/>
</dbReference>
<gene>
    <name evidence="1" type="ORF">NQ317_000472</name>
</gene>
<proteinExistence type="predicted"/>
<dbReference type="InterPro" id="IPR019374">
    <property type="entry name" value="Ribosomal_mS22"/>
</dbReference>
<sequence>MTNEELQKEMEKARRKIDSMLQMPPVINVRKPINQIFSKDPALQGLETSRMVFTDITFGLYENQMALYGKQNAKLKRRINQLYFPKTGRSIVPPRLFEDSYLESLLNRQEYEFILDSACMQFEPDDPDYQRVVSIVYQHINDNNNFEILRSTRHFGVLTFFLVWNKSIDNLLLDLIETAHIEEAGKLIELYYKVHNESVTSDSDLEKVDEYVRTFSNKKGALELSLQAYKDLARQREELEKGIKIAHGLN</sequence>
<comment type="caution">
    <text evidence="1">The sequence shown here is derived from an EMBL/GenBank/DDBJ whole genome shotgun (WGS) entry which is preliminary data.</text>
</comment>
<organism evidence="1 2">
    <name type="scientific">Molorchus minor</name>
    <dbReference type="NCBI Taxonomy" id="1323400"/>
    <lineage>
        <taxon>Eukaryota</taxon>
        <taxon>Metazoa</taxon>
        <taxon>Ecdysozoa</taxon>
        <taxon>Arthropoda</taxon>
        <taxon>Hexapoda</taxon>
        <taxon>Insecta</taxon>
        <taxon>Pterygota</taxon>
        <taxon>Neoptera</taxon>
        <taxon>Endopterygota</taxon>
        <taxon>Coleoptera</taxon>
        <taxon>Polyphaga</taxon>
        <taxon>Cucujiformia</taxon>
        <taxon>Chrysomeloidea</taxon>
        <taxon>Cerambycidae</taxon>
        <taxon>Lamiinae</taxon>
        <taxon>Monochamini</taxon>
        <taxon>Molorchus</taxon>
    </lineage>
</organism>
<reference evidence="1" key="1">
    <citation type="journal article" date="2023" name="Insect Mol. Biol.">
        <title>Genome sequencing provides insights into the evolution of gene families encoding plant cell wall-degrading enzymes in longhorned beetles.</title>
        <authorList>
            <person name="Shin N.R."/>
            <person name="Okamura Y."/>
            <person name="Kirsch R."/>
            <person name="Pauchet Y."/>
        </authorList>
    </citation>
    <scope>NUCLEOTIDE SEQUENCE</scope>
    <source>
        <strain evidence="1">MMC_N1</strain>
    </source>
</reference>
<dbReference type="PANTHER" id="PTHR13071:SF4">
    <property type="entry name" value="SMALL RIBOSOMAL SUBUNIT PROTEIN MS22"/>
    <property type="match status" value="1"/>
</dbReference>